<dbReference type="PROSITE" id="PS50893">
    <property type="entry name" value="ABC_TRANSPORTER_2"/>
    <property type="match status" value="1"/>
</dbReference>
<evidence type="ECO:0000256" key="2">
    <source>
        <dbReference type="ARBA" id="ARBA00022692"/>
    </source>
</evidence>
<dbReference type="CDD" id="cd03251">
    <property type="entry name" value="ABCC_MsbA"/>
    <property type="match status" value="1"/>
</dbReference>
<keyword evidence="6 8" id="KW-0472">Membrane</keyword>
<feature type="region of interest" description="Disordered" evidence="7">
    <location>
        <begin position="103"/>
        <end position="139"/>
    </location>
</feature>
<dbReference type="PROSITE" id="PS50929">
    <property type="entry name" value="ABC_TM1F"/>
    <property type="match status" value="1"/>
</dbReference>
<dbReference type="GO" id="GO:0005886">
    <property type="term" value="C:plasma membrane"/>
    <property type="evidence" value="ECO:0007669"/>
    <property type="project" value="UniProtKB-SubCell"/>
</dbReference>
<keyword evidence="3" id="KW-0547">Nucleotide-binding</keyword>
<accession>A0AAE3VIV6</accession>
<feature type="transmembrane region" description="Helical" evidence="8">
    <location>
        <begin position="164"/>
        <end position="182"/>
    </location>
</feature>
<feature type="transmembrane region" description="Helical" evidence="8">
    <location>
        <begin position="248"/>
        <end position="266"/>
    </location>
</feature>
<feature type="transmembrane region" description="Helical" evidence="8">
    <location>
        <begin position="28"/>
        <end position="50"/>
    </location>
</feature>
<evidence type="ECO:0000256" key="7">
    <source>
        <dbReference type="SAM" id="MobiDB-lite"/>
    </source>
</evidence>
<feature type="compositionally biased region" description="Polar residues" evidence="7">
    <location>
        <begin position="125"/>
        <end position="135"/>
    </location>
</feature>
<dbReference type="SMART" id="SM00382">
    <property type="entry name" value="AAA"/>
    <property type="match status" value="1"/>
</dbReference>
<evidence type="ECO:0000256" key="3">
    <source>
        <dbReference type="ARBA" id="ARBA00022741"/>
    </source>
</evidence>
<dbReference type="GO" id="GO:0016887">
    <property type="term" value="F:ATP hydrolysis activity"/>
    <property type="evidence" value="ECO:0007669"/>
    <property type="project" value="InterPro"/>
</dbReference>
<evidence type="ECO:0000259" key="10">
    <source>
        <dbReference type="PROSITE" id="PS50929"/>
    </source>
</evidence>
<feature type="domain" description="ABC transporter" evidence="9">
    <location>
        <begin position="450"/>
        <end position="685"/>
    </location>
</feature>
<dbReference type="GO" id="GO:0005524">
    <property type="term" value="F:ATP binding"/>
    <property type="evidence" value="ECO:0007669"/>
    <property type="project" value="UniProtKB-KW"/>
</dbReference>
<feature type="transmembrane region" description="Helical" evidence="8">
    <location>
        <begin position="278"/>
        <end position="299"/>
    </location>
</feature>
<dbReference type="SUPFAM" id="SSF52540">
    <property type="entry name" value="P-loop containing nucleoside triphosphate hydrolases"/>
    <property type="match status" value="1"/>
</dbReference>
<feature type="transmembrane region" description="Helical" evidence="8">
    <location>
        <begin position="370"/>
        <end position="397"/>
    </location>
</feature>
<keyword evidence="11" id="KW-0378">Hydrolase</keyword>
<dbReference type="InterPro" id="IPR011527">
    <property type="entry name" value="ABC1_TM_dom"/>
</dbReference>
<keyword evidence="4 11" id="KW-0067">ATP-binding</keyword>
<dbReference type="GO" id="GO:0015421">
    <property type="term" value="F:ABC-type oligopeptide transporter activity"/>
    <property type="evidence" value="ECO:0007669"/>
    <property type="project" value="TreeGrafter"/>
</dbReference>
<comment type="caution">
    <text evidence="11">The sequence shown here is derived from an EMBL/GenBank/DDBJ whole genome shotgun (WGS) entry which is preliminary data.</text>
</comment>
<organism evidence="11 12">
    <name type="scientific">Oligosphaera ethanolica</name>
    <dbReference type="NCBI Taxonomy" id="760260"/>
    <lineage>
        <taxon>Bacteria</taxon>
        <taxon>Pseudomonadati</taxon>
        <taxon>Lentisphaerota</taxon>
        <taxon>Oligosphaeria</taxon>
        <taxon>Oligosphaerales</taxon>
        <taxon>Oligosphaeraceae</taxon>
        <taxon>Oligosphaera</taxon>
    </lineage>
</organism>
<dbReference type="CDD" id="cd18552">
    <property type="entry name" value="ABC_6TM_MsbA_like"/>
    <property type="match status" value="1"/>
</dbReference>
<evidence type="ECO:0000256" key="6">
    <source>
        <dbReference type="ARBA" id="ARBA00023136"/>
    </source>
</evidence>
<dbReference type="EC" id="3.6.3.-" evidence="11"/>
<dbReference type="FunFam" id="3.40.50.300:FF:000218">
    <property type="entry name" value="Multidrug ABC transporter ATP-binding protein"/>
    <property type="match status" value="1"/>
</dbReference>
<dbReference type="Proteomes" id="UP001238163">
    <property type="component" value="Unassembled WGS sequence"/>
</dbReference>
<name>A0AAE3VIV6_9BACT</name>
<dbReference type="InterPro" id="IPR027417">
    <property type="entry name" value="P-loop_NTPase"/>
</dbReference>
<dbReference type="InterPro" id="IPR039421">
    <property type="entry name" value="Type_1_exporter"/>
</dbReference>
<dbReference type="Gene3D" id="3.40.50.300">
    <property type="entry name" value="P-loop containing nucleotide triphosphate hydrolases"/>
    <property type="match status" value="1"/>
</dbReference>
<dbReference type="Pfam" id="PF00664">
    <property type="entry name" value="ABC_membrane"/>
    <property type="match status" value="1"/>
</dbReference>
<dbReference type="Pfam" id="PF00005">
    <property type="entry name" value="ABC_tran"/>
    <property type="match status" value="1"/>
</dbReference>
<evidence type="ECO:0000256" key="5">
    <source>
        <dbReference type="ARBA" id="ARBA00022989"/>
    </source>
</evidence>
<comment type="subcellular location">
    <subcellularLocation>
        <location evidence="1">Cell membrane</location>
        <topology evidence="1">Multi-pass membrane protein</topology>
    </subcellularLocation>
</comment>
<protein>
    <submittedName>
        <fullName evidence="11">Subfamily B ATP-binding cassette protein MsbA</fullName>
        <ecNumber evidence="11">3.6.3.-</ecNumber>
    </submittedName>
</protein>
<reference evidence="11" key="1">
    <citation type="submission" date="2023-07" db="EMBL/GenBank/DDBJ databases">
        <title>Genomic Encyclopedia of Type Strains, Phase IV (KMG-IV): sequencing the most valuable type-strain genomes for metagenomic binning, comparative biology and taxonomic classification.</title>
        <authorList>
            <person name="Goeker M."/>
        </authorList>
    </citation>
    <scope>NUCLEOTIDE SEQUENCE</scope>
    <source>
        <strain evidence="11">DSM 24202</strain>
    </source>
</reference>
<dbReference type="PROSITE" id="PS00211">
    <property type="entry name" value="ABC_TRANSPORTER_1"/>
    <property type="match status" value="1"/>
</dbReference>
<gene>
    <name evidence="11" type="ORF">J3R75_003350</name>
</gene>
<evidence type="ECO:0000256" key="4">
    <source>
        <dbReference type="ARBA" id="ARBA00022840"/>
    </source>
</evidence>
<sequence length="697" mass="77266">MKPQPAGKPSSNALIIYWRLLRSFARPYWFRLLIGVSAGILMGSAMSAYLRFMDLGINALESGYAQKMHQDKTGTQSIKDKLLQSSTIRWLMEVTDTSITSAANETSQKPIPATTPPSLMGEPAASQTTAPSPQATKKKPDGIFAQINAVTTRLGFDVSEDEQLTFPLVCTLIAVMFFYFLLKSFGEFINRYFLRWVGARVVTDIRQALFDTLQKQSLTFFSKNDVGQLISRCTYDTAAIESAFANSIAEMCTAPILILVAFQFMLQKAIAINLLQPTIFLLLAMPLCVIPVFMISRFVRKYQRRVLARVSDLVARMQENFSGIRVVKAFNTEKDESRRFKEQNRSYFKSVVKALLADVFMQPTMQMTAIGLGSLFLIICYHYRVSLGSLAVIGYAAQQAYKPIKELAKLNSNLQRSAAATERVFELLDTDTSLPLNPNPVFLADFNQHIQIDHLTFAYDVAGPVVLKDFTATIPKGHLVALVGQTGSGKSTIANLIARFYDPSQGAIRIDGHDLRDLDLPSFRRMVGIVAQDTFLFNTTITENIRYGSPNASMDDVIAAAKQANAHEFIIADPLGYDRPVGERGALLSGGQKQRLAIARALLKNPPILILDEATSALDSATEKLVQEAIAKLMANRTVIAIAHRLSTILKADTIIVLDHGQIIEQGTHTELYARNGAYHTLYDLQLSKDNNTEFKA</sequence>
<evidence type="ECO:0000259" key="9">
    <source>
        <dbReference type="PROSITE" id="PS50893"/>
    </source>
</evidence>
<evidence type="ECO:0000256" key="1">
    <source>
        <dbReference type="ARBA" id="ARBA00004651"/>
    </source>
</evidence>
<feature type="domain" description="ABC transmembrane type-1" evidence="10">
    <location>
        <begin position="172"/>
        <end position="416"/>
    </location>
</feature>
<dbReference type="PANTHER" id="PTHR43394">
    <property type="entry name" value="ATP-DEPENDENT PERMEASE MDL1, MITOCHONDRIAL"/>
    <property type="match status" value="1"/>
</dbReference>
<evidence type="ECO:0000313" key="11">
    <source>
        <dbReference type="EMBL" id="MDQ0291243.1"/>
    </source>
</evidence>
<dbReference type="InterPro" id="IPR036640">
    <property type="entry name" value="ABC1_TM_sf"/>
</dbReference>
<evidence type="ECO:0000256" key="8">
    <source>
        <dbReference type="SAM" id="Phobius"/>
    </source>
</evidence>
<dbReference type="Gene3D" id="1.20.1560.10">
    <property type="entry name" value="ABC transporter type 1, transmembrane domain"/>
    <property type="match status" value="1"/>
</dbReference>
<dbReference type="SUPFAM" id="SSF90123">
    <property type="entry name" value="ABC transporter transmembrane region"/>
    <property type="match status" value="1"/>
</dbReference>
<dbReference type="InterPro" id="IPR003593">
    <property type="entry name" value="AAA+_ATPase"/>
</dbReference>
<proteinExistence type="predicted"/>
<dbReference type="InterPro" id="IPR003439">
    <property type="entry name" value="ABC_transporter-like_ATP-bd"/>
</dbReference>
<dbReference type="InterPro" id="IPR017871">
    <property type="entry name" value="ABC_transporter-like_CS"/>
</dbReference>
<dbReference type="PANTHER" id="PTHR43394:SF1">
    <property type="entry name" value="ATP-BINDING CASSETTE SUB-FAMILY B MEMBER 10, MITOCHONDRIAL"/>
    <property type="match status" value="1"/>
</dbReference>
<keyword evidence="12" id="KW-1185">Reference proteome</keyword>
<keyword evidence="2 8" id="KW-0812">Transmembrane</keyword>
<keyword evidence="5 8" id="KW-1133">Transmembrane helix</keyword>
<dbReference type="EMBL" id="JAUSVL010000001">
    <property type="protein sequence ID" value="MDQ0291243.1"/>
    <property type="molecule type" value="Genomic_DNA"/>
</dbReference>
<dbReference type="AlphaFoldDB" id="A0AAE3VIV6"/>
<dbReference type="RefSeq" id="WP_307263745.1">
    <property type="nucleotide sequence ID" value="NZ_JAUSVL010000001.1"/>
</dbReference>
<evidence type="ECO:0000313" key="12">
    <source>
        <dbReference type="Proteomes" id="UP001238163"/>
    </source>
</evidence>